<proteinExistence type="predicted"/>
<reference evidence="1 2" key="1">
    <citation type="submission" date="2016-07" db="EMBL/GenBank/DDBJ databases">
        <title>Pervasive Adenine N6-methylation of Active Genes in Fungi.</title>
        <authorList>
            <consortium name="DOE Joint Genome Institute"/>
            <person name="Mondo S.J."/>
            <person name="Dannebaum R.O."/>
            <person name="Kuo R.C."/>
            <person name="Labutti K."/>
            <person name="Haridas S."/>
            <person name="Kuo A."/>
            <person name="Salamov A."/>
            <person name="Ahrendt S.R."/>
            <person name="Lipzen A."/>
            <person name="Sullivan W."/>
            <person name="Andreopoulos W.B."/>
            <person name="Clum A."/>
            <person name="Lindquist E."/>
            <person name="Daum C."/>
            <person name="Ramamoorthy G.K."/>
            <person name="Gryganskyi A."/>
            <person name="Culley D."/>
            <person name="Magnuson J.K."/>
            <person name="James T.Y."/>
            <person name="O'Malley M.A."/>
            <person name="Stajich J.E."/>
            <person name="Spatafora J.W."/>
            <person name="Visel A."/>
            <person name="Grigoriev I.V."/>
        </authorList>
    </citation>
    <scope>NUCLEOTIDE SEQUENCE [LARGE SCALE GENOMIC DNA]</scope>
    <source>
        <strain evidence="1 2">CBS 115471</strain>
    </source>
</reference>
<evidence type="ECO:0000313" key="2">
    <source>
        <dbReference type="Proteomes" id="UP000193144"/>
    </source>
</evidence>
<dbReference type="Proteomes" id="UP000193144">
    <property type="component" value="Unassembled WGS sequence"/>
</dbReference>
<sequence>MKLSTFTTGPWAFSSLGAAGFIGMGGPDQQPYCARACRTVLGTANLTCSEMHYMGNHMAMMTTPHCRANDEPFLTSLAYCFDHMCNSTYPLW</sequence>
<keyword evidence="2" id="KW-1185">Reference proteome</keyword>
<dbReference type="AlphaFoldDB" id="A0A1Y1YVL9"/>
<comment type="caution">
    <text evidence="1">The sequence shown here is derived from an EMBL/GenBank/DDBJ whole genome shotgun (WGS) entry which is preliminary data.</text>
</comment>
<gene>
    <name evidence="1" type="ORF">BCR34DRAFT_89831</name>
</gene>
<protein>
    <submittedName>
        <fullName evidence="1">Uncharacterized protein</fullName>
    </submittedName>
</protein>
<dbReference type="EMBL" id="MCFA01000163">
    <property type="protein sequence ID" value="ORY01996.1"/>
    <property type="molecule type" value="Genomic_DNA"/>
</dbReference>
<organism evidence="1 2">
    <name type="scientific">Clohesyomyces aquaticus</name>
    <dbReference type="NCBI Taxonomy" id="1231657"/>
    <lineage>
        <taxon>Eukaryota</taxon>
        <taxon>Fungi</taxon>
        <taxon>Dikarya</taxon>
        <taxon>Ascomycota</taxon>
        <taxon>Pezizomycotina</taxon>
        <taxon>Dothideomycetes</taxon>
        <taxon>Pleosporomycetidae</taxon>
        <taxon>Pleosporales</taxon>
        <taxon>Lindgomycetaceae</taxon>
        <taxon>Clohesyomyces</taxon>
    </lineage>
</organism>
<evidence type="ECO:0000313" key="1">
    <source>
        <dbReference type="EMBL" id="ORY01996.1"/>
    </source>
</evidence>
<name>A0A1Y1YVL9_9PLEO</name>
<accession>A0A1Y1YVL9</accession>